<reference evidence="1 2" key="1">
    <citation type="submission" date="2017-01" db="EMBL/GenBank/DDBJ databases">
        <title>Bacillus phylogenomics.</title>
        <authorList>
            <person name="Dunlap C."/>
        </authorList>
    </citation>
    <scope>NUCLEOTIDE SEQUENCE [LARGE SCALE GENOMIC DNA]</scope>
    <source>
        <strain evidence="1 2">NRRL B-41282</strain>
    </source>
</reference>
<evidence type="ECO:0000313" key="2">
    <source>
        <dbReference type="Proteomes" id="UP000187367"/>
    </source>
</evidence>
<dbReference type="AlphaFoldDB" id="A0A1R1S3B8"/>
<keyword evidence="2" id="KW-1185">Reference proteome</keyword>
<accession>A0A1R1QM88</accession>
<dbReference type="EMBL" id="MTJL01000017">
    <property type="protein sequence ID" value="OMI05796.1"/>
    <property type="molecule type" value="Genomic_DNA"/>
</dbReference>
<sequence length="74" mass="8769">MHFWVNHLKISQKKRLSHSLLDFCFTVEEKSPLGEIVHKAKLYDSNNKFWPQRKPPKIKGGETNLFKIVKSKDF</sequence>
<evidence type="ECO:0000313" key="1">
    <source>
        <dbReference type="EMBL" id="OMI05796.1"/>
    </source>
</evidence>
<comment type="caution">
    <text evidence="1">The sequence shown here is derived from an EMBL/GenBank/DDBJ whole genome shotgun (WGS) entry which is preliminary data.</text>
</comment>
<organism evidence="1 2">
    <name type="scientific">Bacillus swezeyi</name>
    <dbReference type="NCBI Taxonomy" id="1925020"/>
    <lineage>
        <taxon>Bacteria</taxon>
        <taxon>Bacillati</taxon>
        <taxon>Bacillota</taxon>
        <taxon>Bacilli</taxon>
        <taxon>Bacillales</taxon>
        <taxon>Bacillaceae</taxon>
        <taxon>Bacillus</taxon>
    </lineage>
</organism>
<gene>
    <name evidence="1" type="ORF">BW143_10205</name>
</gene>
<protein>
    <submittedName>
        <fullName evidence="1">Uncharacterized protein</fullName>
    </submittedName>
</protein>
<accession>A0A1R1S3B8</accession>
<name>A0A1R1S3B8_9BACI</name>
<dbReference type="Proteomes" id="UP000187367">
    <property type="component" value="Unassembled WGS sequence"/>
</dbReference>
<proteinExistence type="predicted"/>